<dbReference type="VEuPathDB" id="PiroplasmaDB:BEWA_009820"/>
<dbReference type="eggNOG" id="KOG3787">
    <property type="taxonomic scope" value="Eukaryota"/>
</dbReference>
<evidence type="ECO:0000256" key="1">
    <source>
        <dbReference type="ARBA" id="ARBA00004141"/>
    </source>
</evidence>
<accession>L0B244</accession>
<dbReference type="GO" id="GO:0015175">
    <property type="term" value="F:neutral L-amino acid transmembrane transporter activity"/>
    <property type="evidence" value="ECO:0007669"/>
    <property type="project" value="TreeGrafter"/>
</dbReference>
<evidence type="ECO:0000256" key="2">
    <source>
        <dbReference type="ARBA" id="ARBA00022448"/>
    </source>
</evidence>
<dbReference type="InterPro" id="IPR001991">
    <property type="entry name" value="Na-dicarboxylate_symporter"/>
</dbReference>
<evidence type="ECO:0000256" key="4">
    <source>
        <dbReference type="ARBA" id="ARBA00022989"/>
    </source>
</evidence>
<keyword evidence="4 6" id="KW-1133">Transmembrane helix</keyword>
<dbReference type="STRING" id="1537102.L0B244"/>
<dbReference type="GeneID" id="15804808"/>
<dbReference type="Proteomes" id="UP000031512">
    <property type="component" value="Chromosome 3"/>
</dbReference>
<dbReference type="RefSeq" id="XP_004831234.1">
    <property type="nucleotide sequence ID" value="XM_004831177.1"/>
</dbReference>
<feature type="transmembrane region" description="Helical" evidence="6">
    <location>
        <begin position="224"/>
        <end position="246"/>
    </location>
</feature>
<feature type="transmembrane region" description="Helical" evidence="6">
    <location>
        <begin position="302"/>
        <end position="323"/>
    </location>
</feature>
<organism evidence="7 8">
    <name type="scientific">Theileria equi strain WA</name>
    <dbReference type="NCBI Taxonomy" id="1537102"/>
    <lineage>
        <taxon>Eukaryota</taxon>
        <taxon>Sar</taxon>
        <taxon>Alveolata</taxon>
        <taxon>Apicomplexa</taxon>
        <taxon>Aconoidasida</taxon>
        <taxon>Piroplasmida</taxon>
        <taxon>Theileriidae</taxon>
        <taxon>Theileria</taxon>
    </lineage>
</organism>
<keyword evidence="3 6" id="KW-0812">Transmembrane</keyword>
<dbReference type="InterPro" id="IPR050746">
    <property type="entry name" value="DAACS"/>
</dbReference>
<name>L0B244_THEEQ</name>
<comment type="subcellular location">
    <subcellularLocation>
        <location evidence="1 6">Membrane</location>
        <topology evidence="1 6">Multi-pass membrane protein</topology>
    </subcellularLocation>
</comment>
<evidence type="ECO:0000256" key="6">
    <source>
        <dbReference type="RuleBase" id="RU361216"/>
    </source>
</evidence>
<dbReference type="SUPFAM" id="SSF118215">
    <property type="entry name" value="Proton glutamate symport protein"/>
    <property type="match status" value="1"/>
</dbReference>
<dbReference type="GO" id="GO:0005313">
    <property type="term" value="F:L-glutamate transmembrane transporter activity"/>
    <property type="evidence" value="ECO:0007669"/>
    <property type="project" value="TreeGrafter"/>
</dbReference>
<comment type="similarity">
    <text evidence="6">Belongs to the dicarboxylate/amino acid:cation symporter (DAACS) (TC 2.A.23) family.</text>
</comment>
<dbReference type="GO" id="GO:0015501">
    <property type="term" value="F:glutamate:sodium symporter activity"/>
    <property type="evidence" value="ECO:0007669"/>
    <property type="project" value="TreeGrafter"/>
</dbReference>
<dbReference type="EMBL" id="CP001670">
    <property type="protein sequence ID" value="AFZ81568.1"/>
    <property type="molecule type" value="Genomic_DNA"/>
</dbReference>
<evidence type="ECO:0000313" key="7">
    <source>
        <dbReference type="EMBL" id="AFZ81568.1"/>
    </source>
</evidence>
<evidence type="ECO:0000313" key="8">
    <source>
        <dbReference type="Proteomes" id="UP000031512"/>
    </source>
</evidence>
<dbReference type="PANTHER" id="PTHR11958">
    <property type="entry name" value="SODIUM/DICARBOXYLATE SYMPORTER-RELATED"/>
    <property type="match status" value="1"/>
</dbReference>
<keyword evidence="2 6" id="KW-0813">Transport</keyword>
<dbReference type="GO" id="GO:0005886">
    <property type="term" value="C:plasma membrane"/>
    <property type="evidence" value="ECO:0007669"/>
    <property type="project" value="TreeGrafter"/>
</dbReference>
<dbReference type="KEGG" id="beq:BEWA_009820"/>
<evidence type="ECO:0000256" key="5">
    <source>
        <dbReference type="ARBA" id="ARBA00023136"/>
    </source>
</evidence>
<feature type="transmembrane region" description="Helical" evidence="6">
    <location>
        <begin position="343"/>
        <end position="366"/>
    </location>
</feature>
<evidence type="ECO:0000256" key="3">
    <source>
        <dbReference type="ARBA" id="ARBA00022692"/>
    </source>
</evidence>
<feature type="transmembrane region" description="Helical" evidence="6">
    <location>
        <begin position="30"/>
        <end position="52"/>
    </location>
</feature>
<reference evidence="7 8" key="1">
    <citation type="journal article" date="2012" name="BMC Genomics">
        <title>Comparative genomic analysis and phylogenetic position of Theileria equi.</title>
        <authorList>
            <person name="Kappmeyer L.S."/>
            <person name="Thiagarajan M."/>
            <person name="Herndon D.R."/>
            <person name="Ramsay J.D."/>
            <person name="Caler E."/>
            <person name="Djikeng A."/>
            <person name="Gillespie J.J."/>
            <person name="Lau A.O."/>
            <person name="Roalson E.H."/>
            <person name="Silva J.C."/>
            <person name="Silva M.G."/>
            <person name="Suarez C.E."/>
            <person name="Ueti M.W."/>
            <person name="Nene V.M."/>
            <person name="Mealey R.H."/>
            <person name="Knowles D.P."/>
            <person name="Brayton K.A."/>
        </authorList>
    </citation>
    <scope>NUCLEOTIDE SEQUENCE [LARGE SCALE GENOMIC DNA]</scope>
    <source>
        <strain evidence="7 8">WA</strain>
    </source>
</reference>
<dbReference type="Gene3D" id="1.10.3860.10">
    <property type="entry name" value="Sodium:dicarboxylate symporter"/>
    <property type="match status" value="1"/>
</dbReference>
<keyword evidence="5 6" id="KW-0472">Membrane</keyword>
<keyword evidence="8" id="KW-1185">Reference proteome</keyword>
<proteinExistence type="inferred from homology"/>
<feature type="transmembrane region" description="Helical" evidence="6">
    <location>
        <begin position="403"/>
        <end position="428"/>
    </location>
</feature>
<sequence>MDDIEEYVDANEVDNYMAKSFKFSSFCKEYWLAIATAVTAALALVQSSIFKLNLEGGAAVLMLPADMFLRHVRGFMVLFVIFSAASRASLFAESKGNPVKRKVILSYFVSGLLTLLVGFLFGYLLIPAKGDDLPSQYFVKFLDPKYTPGINFVKFLRGLAVHDIPGNVLTTRFDVYNQFGRDQVKDGLGDGYNGPGFIVFGLLIAASTYFLGKDGEIVRNIVHLVHKCLLGVYWMLLCYSPIAIYFSGIVTFDTLSKDGTFGYLCLRYLLLFFIGLLVALVRIFIVLPLLHFVRCGSFGFDVILKVAGLLPTAFMGGSSVRMVEKTKYYLKSKRFNSEIVDSYLPFCTVANGECVGAGFALTAIFALKLFGNDIDWSVFLKIVITGLLYEFAITEYIQCHLFAVIFFLNTSMITADFIVPIILADWLYDRLGIVANTISDALTIDYIESIHTSGRTSVQNV</sequence>
<feature type="transmembrane region" description="Helical" evidence="6">
    <location>
        <begin position="266"/>
        <end position="290"/>
    </location>
</feature>
<gene>
    <name evidence="7" type="ORF">BEWA_009820</name>
</gene>
<dbReference type="PANTHER" id="PTHR11958:SF63">
    <property type="entry name" value="AMINO ACID TRANSPORTER"/>
    <property type="match status" value="1"/>
</dbReference>
<dbReference type="InterPro" id="IPR036458">
    <property type="entry name" value="Na:dicarbo_symporter_sf"/>
</dbReference>
<dbReference type="OrthoDB" id="5877963at2759"/>
<feature type="transmembrane region" description="Helical" evidence="6">
    <location>
        <begin position="72"/>
        <end position="92"/>
    </location>
</feature>
<keyword evidence="6" id="KW-0769">Symport</keyword>
<protein>
    <recommendedName>
        <fullName evidence="6">Amino acid transporter</fullName>
    </recommendedName>
</protein>
<dbReference type="AlphaFoldDB" id="L0B244"/>
<dbReference type="Pfam" id="PF00375">
    <property type="entry name" value="SDF"/>
    <property type="match status" value="1"/>
</dbReference>
<feature type="transmembrane region" description="Helical" evidence="6">
    <location>
        <begin position="104"/>
        <end position="126"/>
    </location>
</feature>
<feature type="transmembrane region" description="Helical" evidence="6">
    <location>
        <begin position="378"/>
        <end position="397"/>
    </location>
</feature>